<name>A0A4Y6UYK9_SACBS</name>
<dbReference type="OrthoDB" id="9815602at2"/>
<evidence type="ECO:0000313" key="3">
    <source>
        <dbReference type="EMBL" id="QDH21680.1"/>
    </source>
</evidence>
<evidence type="ECO:0000256" key="1">
    <source>
        <dbReference type="SAM" id="SignalP"/>
    </source>
</evidence>
<dbReference type="InterPro" id="IPR027939">
    <property type="entry name" value="NMT1/THI5"/>
</dbReference>
<feature type="chain" id="PRO_5039544626" evidence="1">
    <location>
        <begin position="33"/>
        <end position="353"/>
    </location>
</feature>
<dbReference type="SUPFAM" id="SSF53850">
    <property type="entry name" value="Periplasmic binding protein-like II"/>
    <property type="match status" value="1"/>
</dbReference>
<organism evidence="3 4">
    <name type="scientific">Saccharibacillus brassicae</name>
    <dbReference type="NCBI Taxonomy" id="2583377"/>
    <lineage>
        <taxon>Bacteria</taxon>
        <taxon>Bacillati</taxon>
        <taxon>Bacillota</taxon>
        <taxon>Bacilli</taxon>
        <taxon>Bacillales</taxon>
        <taxon>Paenibacillaceae</taxon>
        <taxon>Saccharibacillus</taxon>
    </lineage>
</organism>
<proteinExistence type="predicted"/>
<evidence type="ECO:0000313" key="4">
    <source>
        <dbReference type="Proteomes" id="UP000316968"/>
    </source>
</evidence>
<dbReference type="KEGG" id="saca:FFV09_12995"/>
<dbReference type="InterPro" id="IPR015168">
    <property type="entry name" value="SsuA/THI5"/>
</dbReference>
<dbReference type="PANTHER" id="PTHR31528:SF3">
    <property type="entry name" value="THIAMINE BIOSYNTHESIS PROTEIN HI_0357-RELATED"/>
    <property type="match status" value="1"/>
</dbReference>
<keyword evidence="1" id="KW-0732">Signal</keyword>
<feature type="signal peptide" evidence="1">
    <location>
        <begin position="1"/>
        <end position="32"/>
    </location>
</feature>
<dbReference type="Proteomes" id="UP000316968">
    <property type="component" value="Chromosome"/>
</dbReference>
<dbReference type="GO" id="GO:0009228">
    <property type="term" value="P:thiamine biosynthetic process"/>
    <property type="evidence" value="ECO:0007669"/>
    <property type="project" value="InterPro"/>
</dbReference>
<dbReference type="PROSITE" id="PS51257">
    <property type="entry name" value="PROKAR_LIPOPROTEIN"/>
    <property type="match status" value="1"/>
</dbReference>
<sequence length="353" mass="38352">MRSTHKGIGKRIKWTAPLAALLLALTACSGGAGGGTPAATGDPKAADGGEAQTLRDVSVVLDWTPNTNHTGLYAAVDQGFYEQEGLKVTILQPGAGGADQMVASGEVPFGISYQESITQARVQGVPLVSLAAVIQHNTSGFAAPTDRNIKSPKDFEGKRYGGWGSPVEAAVMKSIMDQEGADVSKVENINMGDADFFTAVKRDIDFAWIFYAWTGIEAKLRGEPIDMLYVKDYSDSLDYYTPVIATNEKQIADDPELVKAFMKATSEGYEYAIDHPAEAADILIQAVPDLDPELVKASQEWLSPKYRDDADQWGMQKPEVWDNYGKWMSSQNLLEGEFDSTKAFTNDYLPTAK</sequence>
<feature type="domain" description="SsuA/THI5-like" evidence="2">
    <location>
        <begin position="66"/>
        <end position="279"/>
    </location>
</feature>
<dbReference type="Pfam" id="PF09084">
    <property type="entry name" value="NMT1"/>
    <property type="match status" value="1"/>
</dbReference>
<dbReference type="AlphaFoldDB" id="A0A4Y6UYK9"/>
<protein>
    <submittedName>
        <fullName evidence="3">ABC transporter substrate-binding protein</fullName>
    </submittedName>
</protein>
<dbReference type="RefSeq" id="WP_141448225.1">
    <property type="nucleotide sequence ID" value="NZ_CP041217.1"/>
</dbReference>
<dbReference type="PANTHER" id="PTHR31528">
    <property type="entry name" value="4-AMINO-5-HYDROXYMETHYL-2-METHYLPYRIMIDINE PHOSPHATE SYNTHASE THI11-RELATED"/>
    <property type="match status" value="1"/>
</dbReference>
<dbReference type="Gene3D" id="3.40.190.10">
    <property type="entry name" value="Periplasmic binding protein-like II"/>
    <property type="match status" value="2"/>
</dbReference>
<keyword evidence="4" id="KW-1185">Reference proteome</keyword>
<evidence type="ECO:0000259" key="2">
    <source>
        <dbReference type="Pfam" id="PF09084"/>
    </source>
</evidence>
<accession>A0A4Y6UYK9</accession>
<reference evidence="3 4" key="1">
    <citation type="submission" date="2019-06" db="EMBL/GenBank/DDBJ databases">
        <title>Saccharibacillus brassicae sp. nov., an endophytic bacterium isolated from Chinese cabbage seeds (Brassica pekinensis).</title>
        <authorList>
            <person name="Jiang L."/>
            <person name="Lee J."/>
            <person name="Kim S.W."/>
        </authorList>
    </citation>
    <scope>NUCLEOTIDE SEQUENCE [LARGE SCALE GENOMIC DNA]</scope>
    <source>
        <strain evidence="4">KCTC 43072 / ATSA2</strain>
    </source>
</reference>
<dbReference type="EMBL" id="CP041217">
    <property type="protein sequence ID" value="QDH21680.1"/>
    <property type="molecule type" value="Genomic_DNA"/>
</dbReference>
<gene>
    <name evidence="3" type="ORF">FFV09_12995</name>
</gene>